<evidence type="ECO:0000313" key="1">
    <source>
        <dbReference type="EMBL" id="KAB0358539.1"/>
    </source>
</evidence>
<dbReference type="AlphaFoldDB" id="A0A5N3WA09"/>
<accession>A0A5N3WA09</accession>
<keyword evidence="2" id="KW-1185">Reference proteome</keyword>
<organism evidence="1 2">
    <name type="scientific">Muntiacus muntjak</name>
    <name type="common">Barking deer</name>
    <name type="synonym">Indian muntjac</name>
    <dbReference type="NCBI Taxonomy" id="9888"/>
    <lineage>
        <taxon>Eukaryota</taxon>
        <taxon>Metazoa</taxon>
        <taxon>Chordata</taxon>
        <taxon>Craniata</taxon>
        <taxon>Vertebrata</taxon>
        <taxon>Euteleostomi</taxon>
        <taxon>Mammalia</taxon>
        <taxon>Eutheria</taxon>
        <taxon>Laurasiatheria</taxon>
        <taxon>Artiodactyla</taxon>
        <taxon>Ruminantia</taxon>
        <taxon>Pecora</taxon>
        <taxon>Cervidae</taxon>
        <taxon>Muntiacinae</taxon>
        <taxon>Muntiacus</taxon>
    </lineage>
</organism>
<dbReference type="Proteomes" id="UP000326458">
    <property type="component" value="Unassembled WGS sequence"/>
</dbReference>
<proteinExistence type="predicted"/>
<gene>
    <name evidence="1" type="ORF">FD754_002695</name>
</gene>
<dbReference type="PANTHER" id="PTHR35968:SF1">
    <property type="entry name" value="TESTIS EXPRESSED PROTEIN 56"/>
    <property type="match status" value="1"/>
</dbReference>
<dbReference type="Pfam" id="PF15023">
    <property type="entry name" value="DUF4523"/>
    <property type="match status" value="1"/>
</dbReference>
<name>A0A5N3WA09_MUNMU</name>
<dbReference type="EMBL" id="VCEA01000001">
    <property type="protein sequence ID" value="KAB0358539.1"/>
    <property type="molecule type" value="Genomic_DNA"/>
</dbReference>
<dbReference type="PANTHER" id="PTHR35968">
    <property type="entry name" value="CHROMOSOME 6 C6ORF201 HOMOLOG"/>
    <property type="match status" value="1"/>
</dbReference>
<protein>
    <submittedName>
        <fullName evidence="1">Uncharacterized protein</fullName>
    </submittedName>
</protein>
<sequence length="134" mass="15412">TLYSCENSEFSGLERILERHQFPREINLTPTPSSMPLWRRKQNNNANQGWKKCRFWSKNTKEPPMSTIVVSRAPGSMFQCAWQQPFMSRELRLPPTTSQRKLPRRRCAGCVLGPSGFRAGLWRLLLLCVSTVGS</sequence>
<reference evidence="1 2" key="1">
    <citation type="submission" date="2019-06" db="EMBL/GenBank/DDBJ databases">
        <title>Discovery of a novel chromosome fission-fusion reversal in muntjac.</title>
        <authorList>
            <person name="Mudd A.B."/>
            <person name="Bredeson J.V."/>
            <person name="Baum R."/>
            <person name="Hockemeyer D."/>
            <person name="Rokhsar D.S."/>
        </authorList>
    </citation>
    <scope>NUCLEOTIDE SEQUENCE [LARGE SCALE GENOMIC DNA]</scope>
    <source>
        <strain evidence="1">UTSW_UCB_Mm</strain>
        <tissue evidence="1">Fibroblast cell line</tissue>
    </source>
</reference>
<evidence type="ECO:0000313" key="2">
    <source>
        <dbReference type="Proteomes" id="UP000326458"/>
    </source>
</evidence>
<comment type="caution">
    <text evidence="1">The sequence shown here is derived from an EMBL/GenBank/DDBJ whole genome shotgun (WGS) entry which is preliminary data.</text>
</comment>
<feature type="non-terminal residue" evidence="1">
    <location>
        <position position="1"/>
    </location>
</feature>
<dbReference type="InterPro" id="IPR027827">
    <property type="entry name" value="Tex56"/>
</dbReference>